<name>A0A9Q1R436_9SOLA</name>
<accession>A0A9Q1R436</accession>
<evidence type="ECO:0000313" key="2">
    <source>
        <dbReference type="Proteomes" id="UP001152561"/>
    </source>
</evidence>
<proteinExistence type="predicted"/>
<keyword evidence="2" id="KW-1185">Reference proteome</keyword>
<gene>
    <name evidence="1" type="ORF">K7X08_035658</name>
</gene>
<evidence type="ECO:0000313" key="1">
    <source>
        <dbReference type="EMBL" id="KAJ8537257.1"/>
    </source>
</evidence>
<dbReference type="EMBL" id="JAJAGQ010000018">
    <property type="protein sequence ID" value="KAJ8537257.1"/>
    <property type="molecule type" value="Genomic_DNA"/>
</dbReference>
<sequence>MVYQKSHYFSSIQSIKHLYKHKYFSIKAKGESFFSDDRTSLNHRIFLPFSPAKVSSPAEVSSSALARSTYRLTN</sequence>
<organism evidence="1 2">
    <name type="scientific">Anisodus acutangulus</name>
    <dbReference type="NCBI Taxonomy" id="402998"/>
    <lineage>
        <taxon>Eukaryota</taxon>
        <taxon>Viridiplantae</taxon>
        <taxon>Streptophyta</taxon>
        <taxon>Embryophyta</taxon>
        <taxon>Tracheophyta</taxon>
        <taxon>Spermatophyta</taxon>
        <taxon>Magnoliopsida</taxon>
        <taxon>eudicotyledons</taxon>
        <taxon>Gunneridae</taxon>
        <taxon>Pentapetalae</taxon>
        <taxon>asterids</taxon>
        <taxon>lamiids</taxon>
        <taxon>Solanales</taxon>
        <taxon>Solanaceae</taxon>
        <taxon>Solanoideae</taxon>
        <taxon>Hyoscyameae</taxon>
        <taxon>Anisodus</taxon>
    </lineage>
</organism>
<protein>
    <submittedName>
        <fullName evidence="1">Uncharacterized protein</fullName>
    </submittedName>
</protein>
<reference evidence="2" key="1">
    <citation type="journal article" date="2023" name="Proc. Natl. Acad. Sci. U.S.A.">
        <title>Genomic and structural basis for evolution of tropane alkaloid biosynthesis.</title>
        <authorList>
            <person name="Wanga Y.-J."/>
            <person name="Taina T."/>
            <person name="Yua J.-Y."/>
            <person name="Lia J."/>
            <person name="Xua B."/>
            <person name="Chenc J."/>
            <person name="D'Auriad J.C."/>
            <person name="Huanga J.-P."/>
            <person name="Huanga S.-X."/>
        </authorList>
    </citation>
    <scope>NUCLEOTIDE SEQUENCE [LARGE SCALE GENOMIC DNA]</scope>
    <source>
        <strain evidence="2">cv. KIB-2019</strain>
    </source>
</reference>
<comment type="caution">
    <text evidence="1">The sequence shown here is derived from an EMBL/GenBank/DDBJ whole genome shotgun (WGS) entry which is preliminary data.</text>
</comment>
<dbReference type="AlphaFoldDB" id="A0A9Q1R436"/>
<dbReference type="Proteomes" id="UP001152561">
    <property type="component" value="Unassembled WGS sequence"/>
</dbReference>